<feature type="transmembrane region" description="Helical" evidence="6">
    <location>
        <begin position="43"/>
        <end position="66"/>
    </location>
</feature>
<feature type="transmembrane region" description="Helical" evidence="6">
    <location>
        <begin position="225"/>
        <end position="246"/>
    </location>
</feature>
<protein>
    <submittedName>
        <fullName evidence="7">Membrane protein</fullName>
    </submittedName>
</protein>
<evidence type="ECO:0000313" key="7">
    <source>
        <dbReference type="EMBL" id="KFC83113.1"/>
    </source>
</evidence>
<dbReference type="EMBL" id="JMPJ01000039">
    <property type="protein sequence ID" value="KFC83113.1"/>
    <property type="molecule type" value="Genomic_DNA"/>
</dbReference>
<organism evidence="7 8">
    <name type="scientific">Ewingella americana (strain ATCC 33852 / DSM 4580 / CCUG 14506 / JCM 5911 / LMG 7869 / NCTC 12157 / CDC 1468-78)</name>
    <dbReference type="NCBI Taxonomy" id="910964"/>
    <lineage>
        <taxon>Bacteria</taxon>
        <taxon>Pseudomonadati</taxon>
        <taxon>Pseudomonadota</taxon>
        <taxon>Gammaproteobacteria</taxon>
        <taxon>Enterobacterales</taxon>
        <taxon>Yersiniaceae</taxon>
        <taxon>Ewingella</taxon>
    </lineage>
</organism>
<evidence type="ECO:0000313" key="8">
    <source>
        <dbReference type="Proteomes" id="UP000028640"/>
    </source>
</evidence>
<feature type="transmembrane region" description="Helical" evidence="6">
    <location>
        <begin position="398"/>
        <end position="420"/>
    </location>
</feature>
<sequence length="494" mass="55398">MSGFNRLIKNSLSNIINGFSNVILGVVISPFLINTLSLHDFSIWSLVIQIGAFFTLLSFTCQISVARFVTLARAELNAKKELLVIKYGIYFSLACTLLSVIVLSYVYNNFFSLFNAIKIDESPYAPGVFLIISLSFVFGLIVSVYNGYFTGIERNEIPAIINLISRVFLGVGVCIAASYSMMAMAFTYLTINVVSYLVIYITYLRSKNFIQKNNNLIKEFTFKKFLNYSSGVLVFNLSSFLIINLNGIIVGRYVFNQYAYYALSVTLTTMIVGFINAGLTPVLQPLIKICHSDDKVKLDGFVFILSMSILKLSIFFILGCLIFGKVALDIWIGPDVAMHTYPVFLFLLLVNFSRLIGAPLGLVYLAKGKQNEIMFLPLLEGVTSVLLTFLFVNKYGIYSSSIAIAISTLIIMAIYTFRLIDIAALNTSKIKYRCLFAFGPLIMMSCFYVLIKTKISLHSEIFNISFYMLLTILLIVVSFLLVKEVRKIKSILEG</sequence>
<evidence type="ECO:0000256" key="1">
    <source>
        <dbReference type="ARBA" id="ARBA00004651"/>
    </source>
</evidence>
<dbReference type="PANTHER" id="PTHR30250">
    <property type="entry name" value="PST FAMILY PREDICTED COLANIC ACID TRANSPORTER"/>
    <property type="match status" value="1"/>
</dbReference>
<feature type="transmembrane region" description="Helical" evidence="6">
    <location>
        <begin position="463"/>
        <end position="482"/>
    </location>
</feature>
<feature type="transmembrane region" description="Helical" evidence="6">
    <location>
        <begin position="432"/>
        <end position="451"/>
    </location>
</feature>
<feature type="transmembrane region" description="Helical" evidence="6">
    <location>
        <begin position="160"/>
        <end position="179"/>
    </location>
</feature>
<dbReference type="Proteomes" id="UP000028640">
    <property type="component" value="Unassembled WGS sequence"/>
</dbReference>
<name>A0A085GHB8_EWIA3</name>
<evidence type="ECO:0000256" key="2">
    <source>
        <dbReference type="ARBA" id="ARBA00022475"/>
    </source>
</evidence>
<dbReference type="GO" id="GO:0005886">
    <property type="term" value="C:plasma membrane"/>
    <property type="evidence" value="ECO:0007669"/>
    <property type="project" value="UniProtKB-SubCell"/>
</dbReference>
<reference evidence="7 8" key="1">
    <citation type="submission" date="2014-05" db="EMBL/GenBank/DDBJ databases">
        <title>ATOL: Assembling a taxonomically balanced genome-scale reconstruction of the evolutionary history of the Enterobacteriaceae.</title>
        <authorList>
            <person name="Plunkett G.III."/>
            <person name="Neeno-Eckwall E.C."/>
            <person name="Glasner J.D."/>
            <person name="Perna N.T."/>
        </authorList>
    </citation>
    <scope>NUCLEOTIDE SEQUENCE [LARGE SCALE GENOMIC DNA]</scope>
    <source>
        <strain evidence="7 8">ATCC 33852</strain>
    </source>
</reference>
<dbReference type="GeneID" id="78379729"/>
<dbReference type="STRING" id="910964.GEAM_1383"/>
<dbReference type="OrthoDB" id="8780630at2"/>
<dbReference type="PANTHER" id="PTHR30250:SF26">
    <property type="entry name" value="PSMA PROTEIN"/>
    <property type="match status" value="1"/>
</dbReference>
<evidence type="ECO:0000256" key="4">
    <source>
        <dbReference type="ARBA" id="ARBA00022989"/>
    </source>
</evidence>
<evidence type="ECO:0000256" key="5">
    <source>
        <dbReference type="ARBA" id="ARBA00023136"/>
    </source>
</evidence>
<dbReference type="InterPro" id="IPR050833">
    <property type="entry name" value="Poly_Biosynth_Transport"/>
</dbReference>
<dbReference type="InterPro" id="IPR002797">
    <property type="entry name" value="Polysacc_synth"/>
</dbReference>
<gene>
    <name evidence="7" type="ORF">GEAM_1383</name>
</gene>
<comment type="caution">
    <text evidence="7">The sequence shown here is derived from an EMBL/GenBank/DDBJ whole genome shotgun (WGS) entry which is preliminary data.</text>
</comment>
<keyword evidence="3 6" id="KW-0812">Transmembrane</keyword>
<dbReference type="eggNOG" id="COG2244">
    <property type="taxonomic scope" value="Bacteria"/>
</dbReference>
<keyword evidence="2" id="KW-1003">Cell membrane</keyword>
<comment type="subcellular location">
    <subcellularLocation>
        <location evidence="1">Cell membrane</location>
        <topology evidence="1">Multi-pass membrane protein</topology>
    </subcellularLocation>
</comment>
<feature type="transmembrane region" description="Helical" evidence="6">
    <location>
        <begin position="185"/>
        <end position="204"/>
    </location>
</feature>
<dbReference type="RefSeq" id="WP_034789889.1">
    <property type="nucleotide sequence ID" value="NZ_JMPJ01000039.1"/>
</dbReference>
<feature type="transmembrane region" description="Helical" evidence="6">
    <location>
        <begin position="300"/>
        <end position="324"/>
    </location>
</feature>
<feature type="transmembrane region" description="Helical" evidence="6">
    <location>
        <begin position="87"/>
        <end position="107"/>
    </location>
</feature>
<evidence type="ECO:0000256" key="6">
    <source>
        <dbReference type="SAM" id="Phobius"/>
    </source>
</evidence>
<feature type="transmembrane region" description="Helical" evidence="6">
    <location>
        <begin position="344"/>
        <end position="366"/>
    </location>
</feature>
<evidence type="ECO:0000256" key="3">
    <source>
        <dbReference type="ARBA" id="ARBA00022692"/>
    </source>
</evidence>
<dbReference type="AlphaFoldDB" id="A0A085GHB8"/>
<feature type="transmembrane region" description="Helical" evidence="6">
    <location>
        <begin position="127"/>
        <end position="148"/>
    </location>
</feature>
<keyword evidence="5 6" id="KW-0472">Membrane</keyword>
<keyword evidence="8" id="KW-1185">Reference proteome</keyword>
<feature type="transmembrane region" description="Helical" evidence="6">
    <location>
        <begin position="258"/>
        <end position="279"/>
    </location>
</feature>
<feature type="transmembrane region" description="Helical" evidence="6">
    <location>
        <begin position="12"/>
        <end position="31"/>
    </location>
</feature>
<proteinExistence type="predicted"/>
<feature type="transmembrane region" description="Helical" evidence="6">
    <location>
        <begin position="373"/>
        <end position="392"/>
    </location>
</feature>
<keyword evidence="4 6" id="KW-1133">Transmembrane helix</keyword>
<dbReference type="Pfam" id="PF01943">
    <property type="entry name" value="Polysacc_synt"/>
    <property type="match status" value="1"/>
</dbReference>
<accession>A0A085GHB8</accession>